<dbReference type="EMBL" id="JAJBMB010000011">
    <property type="protein sequence ID" value="MCB5446730.1"/>
    <property type="molecule type" value="Genomic_DNA"/>
</dbReference>
<dbReference type="InterPro" id="IPR000477">
    <property type="entry name" value="RT_dom"/>
</dbReference>
<feature type="domain" description="Reverse transcriptase" evidence="1">
    <location>
        <begin position="69"/>
        <end position="361"/>
    </location>
</feature>
<dbReference type="GO" id="GO:0003964">
    <property type="term" value="F:RNA-directed DNA polymerase activity"/>
    <property type="evidence" value="ECO:0007669"/>
    <property type="project" value="UniProtKB-KW"/>
</dbReference>
<dbReference type="SUPFAM" id="SSF56672">
    <property type="entry name" value="DNA/RNA polymerases"/>
    <property type="match status" value="1"/>
</dbReference>
<proteinExistence type="predicted"/>
<dbReference type="PROSITE" id="PS50878">
    <property type="entry name" value="RT_POL"/>
    <property type="match status" value="1"/>
</dbReference>
<keyword evidence="2" id="KW-0808">Transferase</keyword>
<evidence type="ECO:0000313" key="2">
    <source>
        <dbReference type="EMBL" id="MCB5446730.1"/>
    </source>
</evidence>
<keyword evidence="2" id="KW-0695">RNA-directed DNA polymerase</keyword>
<keyword evidence="2" id="KW-0548">Nucleotidyltransferase</keyword>
<dbReference type="InterPro" id="IPR043502">
    <property type="entry name" value="DNA/RNA_pol_sf"/>
</dbReference>
<dbReference type="PANTHER" id="PTHR34047:SF8">
    <property type="entry name" value="PROTEIN YKFC"/>
    <property type="match status" value="1"/>
</dbReference>
<dbReference type="RefSeq" id="WP_226924271.1">
    <property type="nucleotide sequence ID" value="NZ_JAJBMB010000011.1"/>
</dbReference>
<dbReference type="NCBIfam" id="TIGR04416">
    <property type="entry name" value="group_II_RT_mat"/>
    <property type="match status" value="1"/>
</dbReference>
<dbReference type="InterPro" id="IPR030931">
    <property type="entry name" value="Group_II_RT_mat"/>
</dbReference>
<dbReference type="Pfam" id="PF01348">
    <property type="entry name" value="Intron_maturas2"/>
    <property type="match status" value="1"/>
</dbReference>
<dbReference type="InterPro" id="IPR051083">
    <property type="entry name" value="GrpII_Intron_Splice-Mob/Def"/>
</dbReference>
<dbReference type="Proteomes" id="UP001299409">
    <property type="component" value="Unassembled WGS sequence"/>
</dbReference>
<protein>
    <submittedName>
        <fullName evidence="2">Group II intron reverse transcriptase/maturase</fullName>
        <ecNumber evidence="2">2.7.7.49</ecNumber>
    </submittedName>
</protein>
<dbReference type="Pfam" id="PF21368">
    <property type="entry name" value="AI2M-like_HNH"/>
    <property type="match status" value="1"/>
</dbReference>
<gene>
    <name evidence="2" type="primary">ltrA</name>
    <name evidence="2" type="ORF">LIP50_10995</name>
</gene>
<organism evidence="2 3">
    <name type="scientific">Intestinibacter bartlettii</name>
    <dbReference type="NCBI Taxonomy" id="261299"/>
    <lineage>
        <taxon>Bacteria</taxon>
        <taxon>Bacillati</taxon>
        <taxon>Bacillota</taxon>
        <taxon>Clostridia</taxon>
        <taxon>Peptostreptococcales</taxon>
        <taxon>Peptostreptococcaceae</taxon>
        <taxon>Intestinibacter</taxon>
    </lineage>
</organism>
<keyword evidence="3" id="KW-1185">Reference proteome</keyword>
<name>A0ABS8CZV0_9FIRM</name>
<sequence>MRESEDILSVLSEVTKKNKKEYKLEKVYRLLYNKNLYYTALDQIYNNKGAGTMGTDNDTIDGISDKKLDEIIESLKNESYKPKAVRRIYIPKKNGKQRPLGIPSFSDKLVQKVTTMILEAIYEPIFKENSHGFRPSKGCHTALMQIKEEWTGITWVVEGDIKGFFDNVNHEILINILRKKIKDERFLNLIRKFLKAGYIENNIKYNTYGGTPQGGIISPILANIYLHEWDCFIETKIKEFNKGVKRRTHPQYQLWMSRYRKARDKYKKTNDMQYKIKMEQALEQRNKYPSLDFFDENFKRMKYVRYADDWMIGIIGTKEDADNIKLMATKWFDENLRLELSSEKTYVTNIEKGVKFLGYEIYKLNSMDKKSVNGKIQLRVDPQKAWDLLNSYHMVDYEKQFTRKDGVKFGRKGKAIGKIMHMDEVEIILYYNTILRGFYNYYKLASNISTVMNKIYYTWKDSWELTMGRKLKLTKAQVRKSHILNGKLCVSYKNNKEEIKTIYLLENSFKVEKKPVIGIEGEYADICYLYYAKTSLIKRMQAERCEICETTSEALEGHHVNRLKDLKQRKWLSPIEQRIAQRNRKIIWVCRNCHDKIHKEEQKRHWK</sequence>
<comment type="caution">
    <text evidence="2">The sequence shown here is derived from an EMBL/GenBank/DDBJ whole genome shotgun (WGS) entry which is preliminary data.</text>
</comment>
<reference evidence="2 3" key="1">
    <citation type="submission" date="2021-10" db="EMBL/GenBank/DDBJ databases">
        <title>Collection of gut derived symbiotic bacterial strains cultured from healthy donors.</title>
        <authorList>
            <person name="Lin H."/>
            <person name="Littmann E."/>
            <person name="Claire K."/>
            <person name="Pamer E."/>
        </authorList>
    </citation>
    <scope>NUCLEOTIDE SEQUENCE [LARGE SCALE GENOMIC DNA]</scope>
    <source>
        <strain evidence="2 3">MSK.17.68</strain>
    </source>
</reference>
<evidence type="ECO:0000259" key="1">
    <source>
        <dbReference type="PROSITE" id="PS50878"/>
    </source>
</evidence>
<dbReference type="Pfam" id="PF00078">
    <property type="entry name" value="RVT_1"/>
    <property type="match status" value="1"/>
</dbReference>
<dbReference type="PANTHER" id="PTHR34047">
    <property type="entry name" value="NUCLEAR INTRON MATURASE 1, MITOCHONDRIAL-RELATED"/>
    <property type="match status" value="1"/>
</dbReference>
<dbReference type="CDD" id="cd01651">
    <property type="entry name" value="RT_G2_intron"/>
    <property type="match status" value="1"/>
</dbReference>
<accession>A0ABS8CZV0</accession>
<evidence type="ECO:0000313" key="3">
    <source>
        <dbReference type="Proteomes" id="UP001299409"/>
    </source>
</evidence>
<dbReference type="InterPro" id="IPR024937">
    <property type="entry name" value="Domain_X"/>
</dbReference>
<dbReference type="InterPro" id="IPR049030">
    <property type="entry name" value="AI2M-like_HNH"/>
</dbReference>
<dbReference type="EC" id="2.7.7.49" evidence="2"/>